<comment type="subcellular location">
    <subcellularLocation>
        <location evidence="8">Cytoplasm</location>
    </subcellularLocation>
</comment>
<name>A0AAD5XIZ0_9FUNG</name>
<keyword evidence="6 8" id="KW-0456">Lyase</keyword>
<comment type="catalytic activity">
    <reaction evidence="8">
        <text>(6S)-NADHX + ATP = ADP + phosphate + NADH + H(+)</text>
        <dbReference type="Rhea" id="RHEA:19017"/>
        <dbReference type="ChEBI" id="CHEBI:15378"/>
        <dbReference type="ChEBI" id="CHEBI:30616"/>
        <dbReference type="ChEBI" id="CHEBI:43474"/>
        <dbReference type="ChEBI" id="CHEBI:57945"/>
        <dbReference type="ChEBI" id="CHEBI:64074"/>
        <dbReference type="ChEBI" id="CHEBI:456216"/>
        <dbReference type="EC" id="4.2.1.93"/>
    </reaction>
</comment>
<evidence type="ECO:0000256" key="4">
    <source>
        <dbReference type="ARBA" id="ARBA00022857"/>
    </source>
</evidence>
<protein>
    <recommendedName>
        <fullName evidence="8">ATP-dependent (S)-NAD(P)H-hydrate dehydratase</fullName>
        <ecNumber evidence="8">4.2.1.93</ecNumber>
    </recommendedName>
    <alternativeName>
        <fullName evidence="8">ATP-dependent NAD(P)HX dehydratase</fullName>
    </alternativeName>
</protein>
<comment type="function">
    <text evidence="8">Catalyzes the dehydration of the S-form of NAD(P)HX at the expense of ATP, which is converted to ADP. Together with NAD(P)HX epimerase, which catalyzes the epimerization of the S- and R-forms, the enzyme allows the repair of both epimers of NAD(P)HX, a damaged form of NAD(P)H that is a result of enzymatic or heat-dependent hydration.</text>
</comment>
<dbReference type="InterPro" id="IPR000631">
    <property type="entry name" value="CARKD"/>
</dbReference>
<comment type="similarity">
    <text evidence="8">Belongs to the NnrD/CARKD family.</text>
</comment>
<dbReference type="PROSITE" id="PS51383">
    <property type="entry name" value="YJEF_C_3"/>
    <property type="match status" value="1"/>
</dbReference>
<dbReference type="PANTHER" id="PTHR12592:SF0">
    <property type="entry name" value="ATP-DEPENDENT (S)-NAD(P)H-HYDRATE DEHYDRATASE"/>
    <property type="match status" value="1"/>
</dbReference>
<keyword evidence="5 8" id="KW-0520">NAD</keyword>
<gene>
    <name evidence="10" type="ORF">HDU87_008623</name>
</gene>
<proteinExistence type="inferred from homology"/>
<dbReference type="GO" id="GO:0047453">
    <property type="term" value="F:ATP-dependent NAD(P)H-hydrate dehydratase activity"/>
    <property type="evidence" value="ECO:0007669"/>
    <property type="project" value="UniProtKB-UniRule"/>
</dbReference>
<feature type="binding site" evidence="8">
    <location>
        <begin position="212"/>
        <end position="216"/>
    </location>
    <ligand>
        <name>ATP</name>
        <dbReference type="ChEBI" id="CHEBI:30616"/>
    </ligand>
</feature>
<feature type="binding site" evidence="8">
    <location>
        <position position="120"/>
    </location>
    <ligand>
        <name>(6S)-NADPHX</name>
        <dbReference type="ChEBI" id="CHEBI:64076"/>
    </ligand>
</feature>
<dbReference type="FunFam" id="3.40.1190.20:FF:000023">
    <property type="entry name" value="ATP-dependent (S)-NAD(P)H-hydrate dehydratase"/>
    <property type="match status" value="1"/>
</dbReference>
<dbReference type="Proteomes" id="UP001212152">
    <property type="component" value="Unassembled WGS sequence"/>
</dbReference>
<evidence type="ECO:0000256" key="1">
    <source>
        <dbReference type="ARBA" id="ARBA00022553"/>
    </source>
</evidence>
<dbReference type="NCBIfam" id="TIGR00196">
    <property type="entry name" value="yjeF_cterm"/>
    <property type="match status" value="1"/>
</dbReference>
<evidence type="ECO:0000256" key="3">
    <source>
        <dbReference type="ARBA" id="ARBA00022840"/>
    </source>
</evidence>
<dbReference type="Gene3D" id="3.40.1190.20">
    <property type="match status" value="1"/>
</dbReference>
<dbReference type="EMBL" id="JADGJQ010000090">
    <property type="protein sequence ID" value="KAJ3170921.1"/>
    <property type="molecule type" value="Genomic_DNA"/>
</dbReference>
<dbReference type="PANTHER" id="PTHR12592">
    <property type="entry name" value="ATP-DEPENDENT (S)-NAD(P)H-HYDRATE DEHYDRATASE FAMILY MEMBER"/>
    <property type="match status" value="1"/>
</dbReference>
<dbReference type="CDD" id="cd01171">
    <property type="entry name" value="YXKO-related"/>
    <property type="match status" value="1"/>
</dbReference>
<dbReference type="SUPFAM" id="SSF53613">
    <property type="entry name" value="Ribokinase-like"/>
    <property type="match status" value="1"/>
</dbReference>
<dbReference type="Pfam" id="PF01256">
    <property type="entry name" value="Carb_kinase"/>
    <property type="match status" value="1"/>
</dbReference>
<keyword evidence="2 8" id="KW-0547">Nucleotide-binding</keyword>
<reference evidence="10" key="1">
    <citation type="submission" date="2020-05" db="EMBL/GenBank/DDBJ databases">
        <title>Phylogenomic resolution of chytrid fungi.</title>
        <authorList>
            <person name="Stajich J.E."/>
            <person name="Amses K."/>
            <person name="Simmons R."/>
            <person name="Seto K."/>
            <person name="Myers J."/>
            <person name="Bonds A."/>
            <person name="Quandt C.A."/>
            <person name="Barry K."/>
            <person name="Liu P."/>
            <person name="Grigoriev I."/>
            <person name="Longcore J.E."/>
            <person name="James T.Y."/>
        </authorList>
    </citation>
    <scope>NUCLEOTIDE SEQUENCE</scope>
    <source>
        <strain evidence="10">JEL0379</strain>
    </source>
</reference>
<evidence type="ECO:0000256" key="8">
    <source>
        <dbReference type="HAMAP-Rule" id="MF_03157"/>
    </source>
</evidence>
<dbReference type="GO" id="GO:0046496">
    <property type="term" value="P:nicotinamide nucleotide metabolic process"/>
    <property type="evidence" value="ECO:0007669"/>
    <property type="project" value="UniProtKB-UniRule"/>
</dbReference>
<comment type="cofactor">
    <cofactor evidence="8">
        <name>Mg(2+)</name>
        <dbReference type="ChEBI" id="CHEBI:18420"/>
    </cofactor>
</comment>
<dbReference type="InterPro" id="IPR029056">
    <property type="entry name" value="Ribokinase-like"/>
</dbReference>
<sequence length="332" mass="35906">MNHTKLLQTVKKVIPPMSGALHKGQAGRIGVVGGSEDYTGAPYFAGISALKIGADLCHVFCERNAGVVIKSYSPELMVHPYLRNTDSLGSPKDRDAEIDKHVGRVEAMLSRLHVLIIGPGLSRDEVMGEMTSKIIKKARENKIPLVIDADGLFLIQSNPDLIKGYPLAILTPNVNEFKRLCEALKVPFEDKDKDTAAQNLSKALGNVTILQKGGKDIISNGNEVIECSAEGSPRRCGGQGDLLSGACATFLAWGKNYQAKAWDHPADPVLDKEFETRLPLVAAWAACLLARSCSKAAFAKHRRAMTTSDLIEQIGPVFKSVFESEKGQNAAD</sequence>
<keyword evidence="11" id="KW-1185">Reference proteome</keyword>
<evidence type="ECO:0000256" key="7">
    <source>
        <dbReference type="ARBA" id="ARBA00047472"/>
    </source>
</evidence>
<evidence type="ECO:0000313" key="11">
    <source>
        <dbReference type="Proteomes" id="UP001212152"/>
    </source>
</evidence>
<comment type="catalytic activity">
    <reaction evidence="7 8">
        <text>(6S)-NADPHX + ATP = ADP + phosphate + NADPH + H(+)</text>
        <dbReference type="Rhea" id="RHEA:32231"/>
        <dbReference type="ChEBI" id="CHEBI:15378"/>
        <dbReference type="ChEBI" id="CHEBI:30616"/>
        <dbReference type="ChEBI" id="CHEBI:43474"/>
        <dbReference type="ChEBI" id="CHEBI:57783"/>
        <dbReference type="ChEBI" id="CHEBI:64076"/>
        <dbReference type="ChEBI" id="CHEBI:456216"/>
        <dbReference type="EC" id="4.2.1.93"/>
    </reaction>
</comment>
<keyword evidence="3 8" id="KW-0067">ATP-binding</keyword>
<evidence type="ECO:0000256" key="5">
    <source>
        <dbReference type="ARBA" id="ARBA00023027"/>
    </source>
</evidence>
<keyword evidence="8" id="KW-0963">Cytoplasm</keyword>
<evidence type="ECO:0000259" key="9">
    <source>
        <dbReference type="PROSITE" id="PS51383"/>
    </source>
</evidence>
<keyword evidence="4" id="KW-0521">NADP</keyword>
<dbReference type="GO" id="GO:0005737">
    <property type="term" value="C:cytoplasm"/>
    <property type="evidence" value="ECO:0007669"/>
    <property type="project" value="UniProtKB-SubCell"/>
</dbReference>
<feature type="domain" description="YjeF C-terminal" evidence="9">
    <location>
        <begin position="6"/>
        <end position="321"/>
    </location>
</feature>
<feature type="binding site" evidence="8">
    <location>
        <begin position="231"/>
        <end position="240"/>
    </location>
    <ligand>
        <name>ATP</name>
        <dbReference type="ChEBI" id="CHEBI:30616"/>
    </ligand>
</feature>
<dbReference type="HAMAP" id="MF_01965">
    <property type="entry name" value="NADHX_dehydratase"/>
    <property type="match status" value="1"/>
</dbReference>
<keyword evidence="1 8" id="KW-0597">Phosphoprotein</keyword>
<evidence type="ECO:0000256" key="6">
    <source>
        <dbReference type="ARBA" id="ARBA00023239"/>
    </source>
</evidence>
<feature type="binding site" evidence="8">
    <location>
        <begin position="173"/>
        <end position="179"/>
    </location>
    <ligand>
        <name>(6S)-NADPHX</name>
        <dbReference type="ChEBI" id="CHEBI:64076"/>
    </ligand>
</feature>
<feature type="binding site" evidence="8">
    <location>
        <position position="241"/>
    </location>
    <ligand>
        <name>(6S)-NADPHX</name>
        <dbReference type="ChEBI" id="CHEBI:64076"/>
    </ligand>
</feature>
<dbReference type="AlphaFoldDB" id="A0AAD5XIZ0"/>
<comment type="caution">
    <text evidence="10">The sequence shown here is derived from an EMBL/GenBank/DDBJ whole genome shotgun (WGS) entry which is preliminary data.</text>
</comment>
<accession>A0AAD5XIZ0</accession>
<dbReference type="GO" id="GO:0110051">
    <property type="term" value="P:metabolite repair"/>
    <property type="evidence" value="ECO:0007669"/>
    <property type="project" value="TreeGrafter"/>
</dbReference>
<organism evidence="10 11">
    <name type="scientific">Geranomyces variabilis</name>
    <dbReference type="NCBI Taxonomy" id="109894"/>
    <lineage>
        <taxon>Eukaryota</taxon>
        <taxon>Fungi</taxon>
        <taxon>Fungi incertae sedis</taxon>
        <taxon>Chytridiomycota</taxon>
        <taxon>Chytridiomycota incertae sedis</taxon>
        <taxon>Chytridiomycetes</taxon>
        <taxon>Spizellomycetales</taxon>
        <taxon>Powellomycetaceae</taxon>
        <taxon>Geranomyces</taxon>
    </lineage>
</organism>
<dbReference type="EC" id="4.2.1.93" evidence="8"/>
<evidence type="ECO:0000256" key="2">
    <source>
        <dbReference type="ARBA" id="ARBA00022741"/>
    </source>
</evidence>
<evidence type="ECO:0000313" key="10">
    <source>
        <dbReference type="EMBL" id="KAJ3170921.1"/>
    </source>
</evidence>
<dbReference type="GO" id="GO:0005524">
    <property type="term" value="F:ATP binding"/>
    <property type="evidence" value="ECO:0007669"/>
    <property type="project" value="UniProtKB-KW"/>
</dbReference>